<evidence type="ECO:0000256" key="1">
    <source>
        <dbReference type="PROSITE-ProRule" id="PRU00047"/>
    </source>
</evidence>
<feature type="domain" description="CCHC-type" evidence="4">
    <location>
        <begin position="999"/>
        <end position="1015"/>
    </location>
</feature>
<dbReference type="InterPro" id="IPR036875">
    <property type="entry name" value="Znf_CCHC_sf"/>
</dbReference>
<name>A0A6L2MVR4_TANCI</name>
<keyword evidence="1" id="KW-0863">Zinc-finger</keyword>
<keyword evidence="1" id="KW-0862">Zinc</keyword>
<accession>A0A6L2MVR4</accession>
<feature type="coiled-coil region" evidence="2">
    <location>
        <begin position="1177"/>
        <end position="1239"/>
    </location>
</feature>
<dbReference type="GO" id="GO:0008270">
    <property type="term" value="F:zinc ion binding"/>
    <property type="evidence" value="ECO:0007669"/>
    <property type="project" value="UniProtKB-KW"/>
</dbReference>
<keyword evidence="5" id="KW-0548">Nucleotidyltransferase</keyword>
<dbReference type="SMART" id="SM00343">
    <property type="entry name" value="ZnF_C2HC"/>
    <property type="match status" value="2"/>
</dbReference>
<feature type="coiled-coil region" evidence="2">
    <location>
        <begin position="1553"/>
        <end position="1580"/>
    </location>
</feature>
<evidence type="ECO:0000313" key="5">
    <source>
        <dbReference type="EMBL" id="GEU76862.1"/>
    </source>
</evidence>
<evidence type="ECO:0000256" key="3">
    <source>
        <dbReference type="SAM" id="MobiDB-lite"/>
    </source>
</evidence>
<feature type="region of interest" description="Disordered" evidence="3">
    <location>
        <begin position="2102"/>
        <end position="2132"/>
    </location>
</feature>
<feature type="coiled-coil region" evidence="2">
    <location>
        <begin position="258"/>
        <end position="292"/>
    </location>
</feature>
<dbReference type="GO" id="GO:0003676">
    <property type="term" value="F:nucleic acid binding"/>
    <property type="evidence" value="ECO:0007669"/>
    <property type="project" value="InterPro"/>
</dbReference>
<dbReference type="GO" id="GO:0003964">
    <property type="term" value="F:RNA-directed DNA polymerase activity"/>
    <property type="evidence" value="ECO:0007669"/>
    <property type="project" value="UniProtKB-KW"/>
</dbReference>
<dbReference type="PROSITE" id="PS50158">
    <property type="entry name" value="ZF_CCHC"/>
    <property type="match status" value="1"/>
</dbReference>
<feature type="region of interest" description="Disordered" evidence="3">
    <location>
        <begin position="2006"/>
        <end position="2027"/>
    </location>
</feature>
<dbReference type="EMBL" id="BKCJ010007359">
    <property type="protein sequence ID" value="GEU76862.1"/>
    <property type="molecule type" value="Genomic_DNA"/>
</dbReference>
<dbReference type="PANTHER" id="PTHR33067:SF39">
    <property type="entry name" value="TRANSCRIPTION FACTOR INTERACTOR AND REGULATOR CCHC(ZN) FAMILY"/>
    <property type="match status" value="1"/>
</dbReference>
<organism evidence="5">
    <name type="scientific">Tanacetum cinerariifolium</name>
    <name type="common">Dalmatian daisy</name>
    <name type="synonym">Chrysanthemum cinerariifolium</name>
    <dbReference type="NCBI Taxonomy" id="118510"/>
    <lineage>
        <taxon>Eukaryota</taxon>
        <taxon>Viridiplantae</taxon>
        <taxon>Streptophyta</taxon>
        <taxon>Embryophyta</taxon>
        <taxon>Tracheophyta</taxon>
        <taxon>Spermatophyta</taxon>
        <taxon>Magnoliopsida</taxon>
        <taxon>eudicotyledons</taxon>
        <taxon>Gunneridae</taxon>
        <taxon>Pentapetalae</taxon>
        <taxon>asterids</taxon>
        <taxon>campanulids</taxon>
        <taxon>Asterales</taxon>
        <taxon>Asteraceae</taxon>
        <taxon>Asteroideae</taxon>
        <taxon>Anthemideae</taxon>
        <taxon>Anthemidinae</taxon>
        <taxon>Tanacetum</taxon>
    </lineage>
</organism>
<dbReference type="PANTHER" id="PTHR33067">
    <property type="entry name" value="RNA-DIRECTED DNA POLYMERASE-RELATED"/>
    <property type="match status" value="1"/>
</dbReference>
<dbReference type="Gene3D" id="2.40.70.10">
    <property type="entry name" value="Acid Proteases"/>
    <property type="match status" value="1"/>
</dbReference>
<feature type="compositionally biased region" description="Basic residues" evidence="3">
    <location>
        <begin position="22"/>
        <end position="31"/>
    </location>
</feature>
<dbReference type="Gene3D" id="4.10.60.10">
    <property type="entry name" value="Zinc finger, CCHC-type"/>
    <property type="match status" value="2"/>
</dbReference>
<sequence length="2132" mass="243347">MRTRSFLNLLGESSPNTTSSNLRRRNRRRSKQPSILEESPVDTMADQQTIVELLRAPTEGYAEVIVVPPILAEQFKLKHSLINMMTLDQFFRLEKDNPYDHIRWFDESFHEAWDRYKDLLRACPHYGFTELHQLDTFYNALNPANQDSLNSVVDGNLLERRTQDVLTIIENKSKVRNSQNKLIVSQVKSGDANSSSSSEIAKLTHAVNQQTSAVTTVCHAADGNTFLEFQDNIQGYVSAAVVNYNQGTSSYRPPVVPLRELEKIKKMNEINMKAMQTQINNVKNKLRNEMKTSIQALMSNQTNELKNMMGSFFQMNTTSTSGSGPLPSNTIANPRGELKAITTRSGIVLDGPSVPMPHPFINLEEDERIDETLMDLELGEFTIKKMLKALISNKEKLLELENTPLNENCLAVTLKKLPKKLGDRGKFLILCSFSELKCKALAYPGASINLMPLFVWKKLGLPELISTRMTLELANRAICTPTGITRDVFVPVGKFIVPTDFVIVDYESDLRKTKLTLKQKKAIHLILTGIGNEIYSTVDACQTAQEMWEAIERLKQGKEIAKPITPPSETASEEDNDPEQAQRDEDMQKNFALIAKYFKKIYNPTNNNLRTFSNSRNKNVDTTPREKVGSLVVQQTGIRCFNCKEFRHFAKECREPKRVKDFAYHKEKMLLCKQAEQEAHYSYMAEIQEVPTADTGTDSEPVEHVQNDVRYNVFANDLQHFEQSEYVSNTCLVETDDSNVIPDSPDMCEDDIQNDQNDVESDNELKMSRYVLTVSSTMRILLLYRGEYSQWVERFMNYLKEQTDGEAMINSIKNGDQPLPRVTQVHMLGSEYGEQDRKAAVLYEYETFKANEGELFLDTYIRYLKVINDLKKFGYSKDNCELNFKLLNNLQPEWKQYATMMRQNKNLMDINIDALYNILKQNQGYVNDAMGSKKKTIMVTSDPLALIAEKTNVNRSKEKVVVSSDSKGSEAGDFKFVKSDDKKVVKKYDEKKQDMSRVKCYNCKKEGYFAKDCKKAKVKDYEYYKTKMLLAKKDKDEQVLLTEDQAWMESSSDSDQEINANMVFMAQIEKVLSDLEASSSSADKKISEVSYYLSESESKSEFKTSEYYDNSTNYGLFVNNDDDQEIFHDAIDSASEIFIENHIDSQKDYDKSDVDHNDSKEKDQLVDKLIRKFNKMIVKCHNRIEKANQQSKNFENQNKDLQDKYDVLKNQTTTFEMNNKELNEQLKELIEKNNDLLAQTKYFLMTAYALWEVIVNGDSPPPKKTVDGVEQSYPPTTAKEKLARKNKLKARDLETLSMDGLYNNLKISEAEVIRSSSISQNTQNVAFMSSNNTDSTNKAVKTAHGVSAANSKDNASNLPNVDSLSDAVIYSFFASQSNNLKLNNEDLKQIDPDDLEKMDLKWQMAMASKHQDNINREATRRTVPIEETTLNALVSKCDGFSYDWSDQAEEGPTNFALMAYTFSSSSNSDTEVSTCSKACLKSYKTLKEHYDNLTKDFSKSQLNVGAYKTGLESVKARLEVYKKNEAVFEEDIKILKLDVMFKDKALTELRKIFVKAKKERDDLKLTLENFENSYKNLSKLLNSQVSDMFKTGVGFYSQLLDSQVNDKYKTGVGYHVVPHPYIGNFMPPKPDLMFVDVDEHVVSKSVTSVPAIATSEAKTRNLLRRKRIIGKPDTLGKTVKVLEMILAQIELFTDQQIMKIYELQNVILEGGKALSQEHAKVNQSLSDTIISENLKSPYHAANYIARMSTATNKLSNLKDIVNQVKTVNGEEQIQALMDKKKVIIIETSVRSDLQLLDVEGTECLPNATIFKQLTLMCAKTTAWNEFSSTMASAIIYLATNQKFNFSKYIFDNMVKNLEGGVKFLMFLRFVQVFLDKQVKRMFRHKEIYVIPSHTKKVFANIKRQEESLGDQEDASKQGRKIDDINQDAEITLVDETQGWINEEEMFRVNDQDGDEVIIDATTGEKVKQSEKVAKREVSTTDPVTTAGEVVTTAAGVEVKGIVMQEPSETHTPTPIVSSQQPLKVQDKEATKKHFAKIRARDKRNKPPTQAQQRKLYCNYLKNIEGYTLKQLKSFKFEVMKDMFDKDFKRVNTFVDYKTELMEESSKKAETEKETSSKRAGDELEYENLRNRS</sequence>
<keyword evidence="1" id="KW-0479">Metal-binding</keyword>
<feature type="compositionally biased region" description="Polar residues" evidence="3">
    <location>
        <begin position="2009"/>
        <end position="2022"/>
    </location>
</feature>
<dbReference type="InterPro" id="IPR001878">
    <property type="entry name" value="Znf_CCHC"/>
</dbReference>
<keyword evidence="2" id="KW-0175">Coiled coil</keyword>
<reference evidence="5" key="1">
    <citation type="journal article" date="2019" name="Sci. Rep.">
        <title>Draft genome of Tanacetum cinerariifolium, the natural source of mosquito coil.</title>
        <authorList>
            <person name="Yamashiro T."/>
            <person name="Shiraishi A."/>
            <person name="Satake H."/>
            <person name="Nakayama K."/>
        </authorList>
    </citation>
    <scope>NUCLEOTIDE SEQUENCE</scope>
</reference>
<feature type="region of interest" description="Disordered" evidence="3">
    <location>
        <begin position="559"/>
        <end position="583"/>
    </location>
</feature>
<evidence type="ECO:0000259" key="4">
    <source>
        <dbReference type="PROSITE" id="PS50158"/>
    </source>
</evidence>
<feature type="region of interest" description="Disordered" evidence="3">
    <location>
        <begin position="1"/>
        <end position="42"/>
    </location>
</feature>
<dbReference type="InterPro" id="IPR021109">
    <property type="entry name" value="Peptidase_aspartic_dom_sf"/>
</dbReference>
<gene>
    <name evidence="5" type="ORF">Tci_048840</name>
</gene>
<protein>
    <submittedName>
        <fullName evidence="5">Reverse transcriptase domain-containing protein</fullName>
    </submittedName>
</protein>
<keyword evidence="5" id="KW-0695">RNA-directed DNA polymerase</keyword>
<keyword evidence="5" id="KW-0808">Transferase</keyword>
<dbReference type="SUPFAM" id="SSF57756">
    <property type="entry name" value="Retrovirus zinc finger-like domains"/>
    <property type="match status" value="2"/>
</dbReference>
<evidence type="ECO:0000256" key="2">
    <source>
        <dbReference type="SAM" id="Coils"/>
    </source>
</evidence>
<proteinExistence type="predicted"/>
<comment type="caution">
    <text evidence="5">The sequence shown here is derived from an EMBL/GenBank/DDBJ whole genome shotgun (WGS) entry which is preliminary data.</text>
</comment>
<dbReference type="CDD" id="cd00303">
    <property type="entry name" value="retropepsin_like"/>
    <property type="match status" value="1"/>
</dbReference>